<name>A0A1V9XTI3_9ACAR</name>
<feature type="compositionally biased region" description="Polar residues" evidence="3">
    <location>
        <begin position="1"/>
        <end position="13"/>
    </location>
</feature>
<comment type="similarity">
    <text evidence="1 2">Belongs to the RNase T2 family.</text>
</comment>
<dbReference type="InterPro" id="IPR036430">
    <property type="entry name" value="RNase_T2-like_sf"/>
</dbReference>
<dbReference type="Proteomes" id="UP000192247">
    <property type="component" value="Unassembled WGS sequence"/>
</dbReference>
<dbReference type="InterPro" id="IPR001568">
    <property type="entry name" value="RNase_T2-like"/>
</dbReference>
<dbReference type="EMBL" id="MNPL01004548">
    <property type="protein sequence ID" value="OQR76678.1"/>
    <property type="molecule type" value="Genomic_DNA"/>
</dbReference>
<dbReference type="PROSITE" id="PS00531">
    <property type="entry name" value="RNASE_T2_2"/>
    <property type="match status" value="1"/>
</dbReference>
<dbReference type="OrthoDB" id="435754at2759"/>
<evidence type="ECO:0000256" key="1">
    <source>
        <dbReference type="ARBA" id="ARBA00007469"/>
    </source>
</evidence>
<dbReference type="FunCoup" id="A0A1V9XTI3">
    <property type="interactions" value="66"/>
</dbReference>
<evidence type="ECO:0000313" key="4">
    <source>
        <dbReference type="EMBL" id="OQR76678.1"/>
    </source>
</evidence>
<dbReference type="PROSITE" id="PS00530">
    <property type="entry name" value="RNASE_T2_1"/>
    <property type="match status" value="1"/>
</dbReference>
<dbReference type="GO" id="GO:0006401">
    <property type="term" value="P:RNA catabolic process"/>
    <property type="evidence" value="ECO:0007669"/>
    <property type="project" value="TreeGrafter"/>
</dbReference>
<dbReference type="CDD" id="cd00374">
    <property type="entry name" value="RNase_T2"/>
    <property type="match status" value="1"/>
</dbReference>
<proteinExistence type="inferred from homology"/>
<evidence type="ECO:0000256" key="3">
    <source>
        <dbReference type="SAM" id="MobiDB-lite"/>
    </source>
</evidence>
<gene>
    <name evidence="4" type="ORF">BIW11_07625</name>
</gene>
<dbReference type="GO" id="GO:0005576">
    <property type="term" value="C:extracellular region"/>
    <property type="evidence" value="ECO:0007669"/>
    <property type="project" value="TreeGrafter"/>
</dbReference>
<organism evidence="4 5">
    <name type="scientific">Tropilaelaps mercedesae</name>
    <dbReference type="NCBI Taxonomy" id="418985"/>
    <lineage>
        <taxon>Eukaryota</taxon>
        <taxon>Metazoa</taxon>
        <taxon>Ecdysozoa</taxon>
        <taxon>Arthropoda</taxon>
        <taxon>Chelicerata</taxon>
        <taxon>Arachnida</taxon>
        <taxon>Acari</taxon>
        <taxon>Parasitiformes</taxon>
        <taxon>Mesostigmata</taxon>
        <taxon>Gamasina</taxon>
        <taxon>Dermanyssoidea</taxon>
        <taxon>Laelapidae</taxon>
        <taxon>Tropilaelaps</taxon>
    </lineage>
</organism>
<accession>A0A1V9XTI3</accession>
<comment type="caution">
    <text evidence="4">The sequence shown here is derived from an EMBL/GenBank/DDBJ whole genome shotgun (WGS) entry which is preliminary data.</text>
</comment>
<dbReference type="InParanoid" id="A0A1V9XTI3"/>
<dbReference type="GO" id="GO:0033897">
    <property type="term" value="F:ribonuclease T2 activity"/>
    <property type="evidence" value="ECO:0007669"/>
    <property type="project" value="InterPro"/>
</dbReference>
<dbReference type="Gene3D" id="3.90.730.10">
    <property type="entry name" value="Ribonuclease T2-like"/>
    <property type="match status" value="1"/>
</dbReference>
<dbReference type="PANTHER" id="PTHR11240">
    <property type="entry name" value="RIBONUCLEASE T2"/>
    <property type="match status" value="1"/>
</dbReference>
<dbReference type="InterPro" id="IPR018188">
    <property type="entry name" value="RNase_T2_His_AS_1"/>
</dbReference>
<dbReference type="InterPro" id="IPR033130">
    <property type="entry name" value="RNase_T2_His_AS_2"/>
</dbReference>
<dbReference type="AlphaFoldDB" id="A0A1V9XTI3"/>
<sequence>MSRAPSSLGSQAAYQPLPPQQSDSESQEQELAMSYQSSRVSYRWFAILCVIALLSASLHENVQIRLSSNKPYFDFFVFSQQTSVGYCIGHSHCVDEHQRSFWTIHGLWPSNDTTWPEMCNLTVKFNSSILDPIRVDLDLYWPSLTSSNSLRFWRHEWQKHGSCAMQVAPVAGVLNYFNTTINLTRTYNVTKFLLDEEIVPSLNRTYTVTELSKALSDDVKAKINIVCQITDGFPYPVLSEVRFCLSKTNLTPIDCEHKDEKCGVGPVHYLPLGASRRNQKLDGWCQLIVNTFSFYVNYLSPM</sequence>
<protein>
    <submittedName>
        <fullName evidence="4">Ribonuclease DdI-like</fullName>
    </submittedName>
</protein>
<evidence type="ECO:0000313" key="5">
    <source>
        <dbReference type="Proteomes" id="UP000192247"/>
    </source>
</evidence>
<reference evidence="4 5" key="1">
    <citation type="journal article" date="2017" name="Gigascience">
        <title>Draft genome of the honey bee ectoparasitic mite, Tropilaelaps mercedesae, is shaped by the parasitic life history.</title>
        <authorList>
            <person name="Dong X."/>
            <person name="Armstrong S.D."/>
            <person name="Xia D."/>
            <person name="Makepeace B.L."/>
            <person name="Darby A.C."/>
            <person name="Kadowaki T."/>
        </authorList>
    </citation>
    <scope>NUCLEOTIDE SEQUENCE [LARGE SCALE GENOMIC DNA]</scope>
    <source>
        <strain evidence="4">Wuxi-XJTLU</strain>
    </source>
</reference>
<dbReference type="SUPFAM" id="SSF55895">
    <property type="entry name" value="Ribonuclease Rh-like"/>
    <property type="match status" value="1"/>
</dbReference>
<dbReference type="Pfam" id="PF00445">
    <property type="entry name" value="Ribonuclease_T2"/>
    <property type="match status" value="1"/>
</dbReference>
<dbReference type="GO" id="GO:0003723">
    <property type="term" value="F:RNA binding"/>
    <property type="evidence" value="ECO:0007669"/>
    <property type="project" value="InterPro"/>
</dbReference>
<keyword evidence="5" id="KW-1185">Reference proteome</keyword>
<feature type="region of interest" description="Disordered" evidence="3">
    <location>
        <begin position="1"/>
        <end position="30"/>
    </location>
</feature>
<dbReference type="PANTHER" id="PTHR11240:SF22">
    <property type="entry name" value="RIBONUCLEASE T2"/>
    <property type="match status" value="1"/>
</dbReference>
<evidence type="ECO:0000256" key="2">
    <source>
        <dbReference type="RuleBase" id="RU004328"/>
    </source>
</evidence>